<proteinExistence type="predicted"/>
<name>A0A0J6F9B7_COCPO</name>
<dbReference type="AlphaFoldDB" id="A0A0J6F9B7"/>
<sequence length="105" mass="11250">MKGGSGDHHHCIPVTSSWMHLTRAPPGSYFTTDHENSQVLSHRTAAAVKLSTAFCETTIRVSLLGAARNAPSLPMHSLSAPRFPGEDFHLSGAQNASLKELKKTG</sequence>
<reference evidence="1 2" key="1">
    <citation type="submission" date="2007-06" db="EMBL/GenBank/DDBJ databases">
        <title>The Genome Sequence of Coccidioides posadasii RMSCC_3488.</title>
        <authorList>
            <consortium name="Coccidioides Genome Resources Consortium"/>
            <consortium name="The Broad Institute Genome Sequencing Platform"/>
            <person name="Henn M.R."/>
            <person name="Sykes S."/>
            <person name="Young S."/>
            <person name="Jaffe D."/>
            <person name="Berlin A."/>
            <person name="Alvarez P."/>
            <person name="Butler J."/>
            <person name="Gnerre S."/>
            <person name="Grabherr M."/>
            <person name="Mauceli E."/>
            <person name="Brockman W."/>
            <person name="Kodira C."/>
            <person name="Alvarado L."/>
            <person name="Zeng Q."/>
            <person name="Crawford M."/>
            <person name="Antoine C."/>
            <person name="Devon K."/>
            <person name="Galgiani J."/>
            <person name="Orsborn K."/>
            <person name="Lewis M.L."/>
            <person name="Nusbaum C."/>
            <person name="Galagan J."/>
            <person name="Birren B."/>
        </authorList>
    </citation>
    <scope>NUCLEOTIDE SEQUENCE [LARGE SCALE GENOMIC DNA]</scope>
    <source>
        <strain evidence="1 2">RMSCC 3488</strain>
    </source>
</reference>
<evidence type="ECO:0000313" key="1">
    <source>
        <dbReference type="EMBL" id="KMM66798.1"/>
    </source>
</evidence>
<accession>A0A0J6F9B7</accession>
<protein>
    <submittedName>
        <fullName evidence="1">Uncharacterized protein</fullName>
    </submittedName>
</protein>
<dbReference type="Proteomes" id="UP000054567">
    <property type="component" value="Unassembled WGS sequence"/>
</dbReference>
<gene>
    <name evidence="1" type="ORF">CPAG_03135</name>
</gene>
<dbReference type="VEuPathDB" id="FungiDB:CPAG_03135"/>
<reference evidence="2" key="3">
    <citation type="journal article" date="2010" name="Genome Res.">
        <title>Population genomic sequencing of Coccidioides fungi reveals recent hybridization and transposon control.</title>
        <authorList>
            <person name="Neafsey D.E."/>
            <person name="Barker B.M."/>
            <person name="Sharpton T.J."/>
            <person name="Stajich J.E."/>
            <person name="Park D.J."/>
            <person name="Whiston E."/>
            <person name="Hung C.-Y."/>
            <person name="McMahan C."/>
            <person name="White J."/>
            <person name="Sykes S."/>
            <person name="Heiman D."/>
            <person name="Young S."/>
            <person name="Zeng Q."/>
            <person name="Abouelleil A."/>
            <person name="Aftuck L."/>
            <person name="Bessette D."/>
            <person name="Brown A."/>
            <person name="FitzGerald M."/>
            <person name="Lui A."/>
            <person name="Macdonald J.P."/>
            <person name="Priest M."/>
            <person name="Orbach M.J."/>
            <person name="Galgiani J.N."/>
            <person name="Kirkland T.N."/>
            <person name="Cole G.T."/>
            <person name="Birren B.W."/>
            <person name="Henn M.R."/>
            <person name="Taylor J.W."/>
            <person name="Rounsley S.D."/>
        </authorList>
    </citation>
    <scope>NUCLEOTIDE SEQUENCE [LARGE SCALE GENOMIC DNA]</scope>
    <source>
        <strain evidence="2">RMSCC 3488</strain>
    </source>
</reference>
<dbReference type="EMBL" id="DS268110">
    <property type="protein sequence ID" value="KMM66798.1"/>
    <property type="molecule type" value="Genomic_DNA"/>
</dbReference>
<evidence type="ECO:0000313" key="2">
    <source>
        <dbReference type="Proteomes" id="UP000054567"/>
    </source>
</evidence>
<organism evidence="1 2">
    <name type="scientific">Coccidioides posadasii RMSCC 3488</name>
    <dbReference type="NCBI Taxonomy" id="454284"/>
    <lineage>
        <taxon>Eukaryota</taxon>
        <taxon>Fungi</taxon>
        <taxon>Dikarya</taxon>
        <taxon>Ascomycota</taxon>
        <taxon>Pezizomycotina</taxon>
        <taxon>Eurotiomycetes</taxon>
        <taxon>Eurotiomycetidae</taxon>
        <taxon>Onygenales</taxon>
        <taxon>Onygenaceae</taxon>
        <taxon>Coccidioides</taxon>
    </lineage>
</organism>
<reference evidence="2" key="2">
    <citation type="journal article" date="2009" name="Genome Res.">
        <title>Comparative genomic analyses of the human fungal pathogens Coccidioides and their relatives.</title>
        <authorList>
            <person name="Sharpton T.J."/>
            <person name="Stajich J.E."/>
            <person name="Rounsley S.D."/>
            <person name="Gardner M.J."/>
            <person name="Wortman J.R."/>
            <person name="Jordar V.S."/>
            <person name="Maiti R."/>
            <person name="Kodira C.D."/>
            <person name="Neafsey D.E."/>
            <person name="Zeng Q."/>
            <person name="Hung C.-Y."/>
            <person name="McMahan C."/>
            <person name="Muszewska A."/>
            <person name="Grynberg M."/>
            <person name="Mandel M.A."/>
            <person name="Kellner E.M."/>
            <person name="Barker B.M."/>
            <person name="Galgiani J.N."/>
            <person name="Orbach M.J."/>
            <person name="Kirkland T.N."/>
            <person name="Cole G.T."/>
            <person name="Henn M.R."/>
            <person name="Birren B.W."/>
            <person name="Taylor J.W."/>
        </authorList>
    </citation>
    <scope>NUCLEOTIDE SEQUENCE [LARGE SCALE GENOMIC DNA]</scope>
    <source>
        <strain evidence="2">RMSCC 3488</strain>
    </source>
</reference>